<feature type="domain" description="Aminotransferase class V" evidence="1">
    <location>
        <begin position="5"/>
        <end position="377"/>
    </location>
</feature>
<dbReference type="EMBL" id="JDRX01000039">
    <property type="protein sequence ID" value="KGN00095.1"/>
    <property type="molecule type" value="Genomic_DNA"/>
</dbReference>
<dbReference type="InterPro" id="IPR015421">
    <property type="entry name" value="PyrdxlP-dep_Trfase_major"/>
</dbReference>
<evidence type="ECO:0000313" key="2">
    <source>
        <dbReference type="EMBL" id="KGN00095.1"/>
    </source>
</evidence>
<accession>A0AA88ZKI0</accession>
<reference evidence="2 3" key="1">
    <citation type="submission" date="2014-01" db="EMBL/GenBank/DDBJ databases">
        <title>Plasmidome dynamics in the species complex Clostridium novyi sensu lato converts strains of independent lineages into distinctly different pathogens.</title>
        <authorList>
            <person name="Skarin H."/>
            <person name="Segerman B."/>
        </authorList>
    </citation>
    <scope>NUCLEOTIDE SEQUENCE [LARGE SCALE GENOMIC DNA]</scope>
    <source>
        <strain evidence="2 3">4570</strain>
    </source>
</reference>
<dbReference type="InterPro" id="IPR010969">
    <property type="entry name" value="Cys_dSase-rel_unknwn_funct"/>
</dbReference>
<dbReference type="PANTHER" id="PTHR43586:SF4">
    <property type="entry name" value="ISOPENICILLIN N EPIMERASE"/>
    <property type="match status" value="1"/>
</dbReference>
<organism evidence="2 3">
    <name type="scientific">Clostridium novyi A str. 4570</name>
    <dbReference type="NCBI Taxonomy" id="1444290"/>
    <lineage>
        <taxon>Bacteria</taxon>
        <taxon>Bacillati</taxon>
        <taxon>Bacillota</taxon>
        <taxon>Clostridia</taxon>
        <taxon>Eubacteriales</taxon>
        <taxon>Clostridiaceae</taxon>
        <taxon>Clostridium</taxon>
    </lineage>
</organism>
<dbReference type="GO" id="GO:0003824">
    <property type="term" value="F:catalytic activity"/>
    <property type="evidence" value="ECO:0007669"/>
    <property type="project" value="UniProtKB-ARBA"/>
</dbReference>
<gene>
    <name evidence="2" type="ORF">Z969_10180</name>
</gene>
<dbReference type="InterPro" id="IPR015424">
    <property type="entry name" value="PyrdxlP-dep_Trfase"/>
</dbReference>
<dbReference type="Proteomes" id="UP000030016">
    <property type="component" value="Unassembled WGS sequence"/>
</dbReference>
<proteinExistence type="predicted"/>
<dbReference type="NCBIfam" id="TIGR01977">
    <property type="entry name" value="am_tr_V_EF2568"/>
    <property type="match status" value="1"/>
</dbReference>
<dbReference type="InterPro" id="IPR000192">
    <property type="entry name" value="Aminotrans_V_dom"/>
</dbReference>
<protein>
    <recommendedName>
        <fullName evidence="1">Aminotransferase class V domain-containing protein</fullName>
    </recommendedName>
</protein>
<evidence type="ECO:0000313" key="3">
    <source>
        <dbReference type="Proteomes" id="UP000030016"/>
    </source>
</evidence>
<dbReference type="AlphaFoldDB" id="A0AA88ZKI0"/>
<dbReference type="Gene3D" id="3.40.640.10">
    <property type="entry name" value="Type I PLP-dependent aspartate aminotransferase-like (Major domain)"/>
    <property type="match status" value="1"/>
</dbReference>
<dbReference type="Pfam" id="PF00266">
    <property type="entry name" value="Aminotran_5"/>
    <property type="match status" value="1"/>
</dbReference>
<dbReference type="InterPro" id="IPR015422">
    <property type="entry name" value="PyrdxlP-dep_Trfase_small"/>
</dbReference>
<dbReference type="Gene3D" id="3.90.1150.10">
    <property type="entry name" value="Aspartate Aminotransferase, domain 1"/>
    <property type="match status" value="1"/>
</dbReference>
<comment type="caution">
    <text evidence="2">The sequence shown here is derived from an EMBL/GenBank/DDBJ whole genome shotgun (WGS) entry which is preliminary data.</text>
</comment>
<dbReference type="PANTHER" id="PTHR43586">
    <property type="entry name" value="CYSTEINE DESULFURASE"/>
    <property type="match status" value="1"/>
</dbReference>
<name>A0AA88ZKI0_CLONO</name>
<evidence type="ECO:0000259" key="1">
    <source>
        <dbReference type="Pfam" id="PF00266"/>
    </source>
</evidence>
<sequence>MERTVYLDNAATTFPKPEQVYIDMDNFYRKCGVNAGRSSYSLAKEANNLIQETKNLICEMVNYKHEEKVIFTPSATYALNQIINGLEWDEYKTVYVTPFEHNAIMRPLHLMKCRYGINIKTIPFNQKTFELDEDKMRLMFSRDYPDYIFMSHVSNVTGYELPIKTIIQEAKKYNSIITLDCAQSMGLIPIDMQKLDIDYLVFAGHKTLYGPFGVAGYIYNTNMILKQFIVGGTGSDSLNLNMPKEFPMAYEPASPNIQAISGLKSSIKWINGIGLENIRNHKDDLIDKLINGLNNIYEIETYIPKNIDNHTSILSFNINGYNPNELGEVLDQDFNISVRTGYHCAPLIHDFLGTKDIGGTIRVSLSYFNTKEDIEYFLNSIEEIVW</sequence>
<dbReference type="RefSeq" id="WP_039250926.1">
    <property type="nucleotide sequence ID" value="NZ_JDRX01000039.1"/>
</dbReference>
<dbReference type="SUPFAM" id="SSF53383">
    <property type="entry name" value="PLP-dependent transferases"/>
    <property type="match status" value="1"/>
</dbReference>